<evidence type="ECO:0000313" key="8">
    <source>
        <dbReference type="Proteomes" id="UP000304941"/>
    </source>
</evidence>
<organism evidence="7 8">
    <name type="scientific">Pseudomonas edaphica</name>
    <dbReference type="NCBI Taxonomy" id="2006980"/>
    <lineage>
        <taxon>Bacteria</taxon>
        <taxon>Pseudomonadati</taxon>
        <taxon>Pseudomonadota</taxon>
        <taxon>Gammaproteobacteria</taxon>
        <taxon>Pseudomonadales</taxon>
        <taxon>Pseudomonadaceae</taxon>
        <taxon>Pseudomonas</taxon>
    </lineage>
</organism>
<dbReference type="InterPro" id="IPR009057">
    <property type="entry name" value="Homeodomain-like_sf"/>
</dbReference>
<dbReference type="Gene3D" id="1.10.10.60">
    <property type="entry name" value="Homeodomain-like"/>
    <property type="match status" value="1"/>
</dbReference>
<evidence type="ECO:0000256" key="1">
    <source>
        <dbReference type="ARBA" id="ARBA00004496"/>
    </source>
</evidence>
<reference evidence="7 8" key="1">
    <citation type="submission" date="2019-05" db="EMBL/GenBank/DDBJ databases">
        <title>Pseudomonas edaphica sp. nov., isolated from rhizospheric soil of Cistus ladanifer L. in Spain.</title>
        <authorList>
            <person name="Peix A."/>
        </authorList>
    </citation>
    <scope>NUCLEOTIDE SEQUENCE [LARGE SCALE GENOMIC DNA]</scope>
    <source>
        <strain evidence="7 8">RD25</strain>
    </source>
</reference>
<comment type="caution">
    <text evidence="7">The sequence shown here is derived from an EMBL/GenBank/DDBJ whole genome shotgun (WGS) entry which is preliminary data.</text>
</comment>
<dbReference type="Proteomes" id="UP000304941">
    <property type="component" value="Unassembled WGS sequence"/>
</dbReference>
<dbReference type="PROSITE" id="PS00041">
    <property type="entry name" value="HTH_ARAC_FAMILY_1"/>
    <property type="match status" value="1"/>
</dbReference>
<evidence type="ECO:0000256" key="2">
    <source>
        <dbReference type="ARBA" id="ARBA00023015"/>
    </source>
</evidence>
<dbReference type="InterPro" id="IPR035418">
    <property type="entry name" value="AraC-bd_2"/>
</dbReference>
<dbReference type="InterPro" id="IPR018062">
    <property type="entry name" value="HTH_AraC-typ_CS"/>
</dbReference>
<evidence type="ECO:0000313" key="7">
    <source>
        <dbReference type="EMBL" id="TLG88750.1"/>
    </source>
</evidence>
<protein>
    <submittedName>
        <fullName evidence="7">AraC family transcriptional regulator</fullName>
    </submittedName>
</protein>
<dbReference type="PROSITE" id="PS01124">
    <property type="entry name" value="HTH_ARAC_FAMILY_2"/>
    <property type="match status" value="1"/>
</dbReference>
<evidence type="ECO:0000259" key="6">
    <source>
        <dbReference type="PROSITE" id="PS01124"/>
    </source>
</evidence>
<accession>A0ABY2U2B2</accession>
<keyword evidence="3" id="KW-0238">DNA-binding</keyword>
<keyword evidence="4" id="KW-0804">Transcription</keyword>
<feature type="domain" description="HTH araC/xylS-type" evidence="6">
    <location>
        <begin position="235"/>
        <end position="334"/>
    </location>
</feature>
<dbReference type="PANTHER" id="PTHR46796">
    <property type="entry name" value="HTH-TYPE TRANSCRIPTIONAL ACTIVATOR RHAS-RELATED"/>
    <property type="match status" value="1"/>
</dbReference>
<dbReference type="InterPro" id="IPR050204">
    <property type="entry name" value="AraC_XylS_family_regulators"/>
</dbReference>
<evidence type="ECO:0000256" key="3">
    <source>
        <dbReference type="ARBA" id="ARBA00023125"/>
    </source>
</evidence>
<evidence type="ECO:0000256" key="4">
    <source>
        <dbReference type="ARBA" id="ARBA00023163"/>
    </source>
</evidence>
<name>A0ABY2U2B2_9PSED</name>
<sequence length="340" mass="37565">MNSYFQTLDLSPMYRNLVFQSRSAADFQAYLRQALSNHVMRWGPGEVDSALYSIDTRHLRLMILRYGPAVEIRPDPCDGFILVQVPLRGRSVIKSDGATTSIGPGQVAVLAPRREISFRWSENCEQLILRVPSAFARDAASRLSTPLTDLNEGQNLAPVVLLDSHVAAQWCSLVQSLVDQINPGHGDGFGHCHPAWLEYLEIGLALLLLTHTHKQPDTPASHASQPPSTKRSALDAARQYSLAHLWAPISLQDLARAAGISSRTLHTFCKKEFGLGPMAWLRNIRLDEARRKIIAHSPNSITDIALAVGFGHLGRFSAYYKDRFGELPSTTSALHKCATP</sequence>
<dbReference type="Pfam" id="PF14525">
    <property type="entry name" value="AraC_binding_2"/>
    <property type="match status" value="1"/>
</dbReference>
<proteinExistence type="predicted"/>
<gene>
    <name evidence="7" type="ORF">FEM54_25045</name>
</gene>
<evidence type="ECO:0000256" key="5">
    <source>
        <dbReference type="ARBA" id="ARBA00037345"/>
    </source>
</evidence>
<dbReference type="RefSeq" id="WP_138453493.1">
    <property type="nucleotide sequence ID" value="NZ_VBVZ01000496.1"/>
</dbReference>
<dbReference type="EMBL" id="VBVZ01000496">
    <property type="protein sequence ID" value="TLG88750.1"/>
    <property type="molecule type" value="Genomic_DNA"/>
</dbReference>
<dbReference type="Pfam" id="PF12833">
    <property type="entry name" value="HTH_18"/>
    <property type="match status" value="1"/>
</dbReference>
<keyword evidence="2" id="KW-0805">Transcription regulation</keyword>
<comment type="subcellular location">
    <subcellularLocation>
        <location evidence="1">Cytoplasm</location>
    </subcellularLocation>
</comment>
<comment type="function">
    <text evidence="5">Regulatory protein of the TOL plasmid xyl operons. XylS activates the xylXYZLTEGFJQKIH operon required for the degradation of toluene, m-xylene and p-xylene.</text>
</comment>
<dbReference type="SUPFAM" id="SSF46689">
    <property type="entry name" value="Homeodomain-like"/>
    <property type="match status" value="2"/>
</dbReference>
<dbReference type="SMART" id="SM00342">
    <property type="entry name" value="HTH_ARAC"/>
    <property type="match status" value="1"/>
</dbReference>
<dbReference type="InterPro" id="IPR018060">
    <property type="entry name" value="HTH_AraC"/>
</dbReference>
<keyword evidence="8" id="KW-1185">Reference proteome</keyword>